<dbReference type="Gene3D" id="2.70.98.10">
    <property type="match status" value="1"/>
</dbReference>
<sequence length="723" mass="83009">MVTLAPSRREGAFFCLYFQKIFVRPVVLIPLLMLCCCRPATPAENENYIDPTIGNIAPLLQPTRPQLHRPNQMIRVYPLRKDYTDDQISAFPLQVVGHNAGEVFCIKPVTDSTRWERKQRYDHELEEIHPWYYRNWLVEDQIQVEYAPGRKCGVYRFTYPAHAAHRILLSPVDKWELNGNGEISGTSLYHGDTKVYLYGQFDHPYDAALTFKDSVVSLKYAISYISVAAAKVSFEQELAGKGFTEITATAKAAWHRVMNQVSVEGGTEAQRRSFFTALYRCHERMVNISEEGAYYSGYDKQVHADVRPFYVDDAAWDTYQALHPLRMILHPHQEEDMLASYVRMYEQSGWMPQFPRLFGDHACMNGFHSTIIFLDAYRKGLHIADIDKAYEGMKKNARQATMLPWRNGELTSLDIFYFQHGYYPALHPGEKEMVATVDTFEKRQSVALTLGHSYDDWALGQLAKELKHDSDAVFFGKRAKAYMNLWNGDKQFFMPRDEKGEWIDIDPGWDGGAGGRDYYDENNGWTYQWQLAFNIPGMISMYGGNENFERKLDTLFHAELGRPRYQFWAKFPDATGLMGQFSMGNEPGFHIPYLYNYIGKGWKTQRMIRSLLDIWFKDNVFGIPGDEDGGGMSAFVVFSSMGFYPVTAGEPVYAIGSPIFSKIVVHLEHGKEFTLVAHNCSAVNKYVQGVKMNGKERKDLFFTHKELMNGGTLELEMGSKPHF</sequence>
<dbReference type="EMBL" id="FPIZ01000005">
    <property type="protein sequence ID" value="SFW46635.1"/>
    <property type="molecule type" value="Genomic_DNA"/>
</dbReference>
<evidence type="ECO:0000313" key="7">
    <source>
        <dbReference type="Proteomes" id="UP000183788"/>
    </source>
</evidence>
<reference evidence="6 7" key="1">
    <citation type="submission" date="2016-11" db="EMBL/GenBank/DDBJ databases">
        <authorList>
            <person name="Jaros S."/>
            <person name="Januszkiewicz K."/>
            <person name="Wedrychowicz H."/>
        </authorList>
    </citation>
    <scope>NUCLEOTIDE SEQUENCE [LARGE SCALE GENOMIC DNA]</scope>
    <source>
        <strain evidence="6 7">DSM 784</strain>
    </source>
</reference>
<keyword evidence="3" id="KW-0106">Calcium</keyword>
<protein>
    <submittedName>
        <fullName evidence="6">Alpha-1,2-mannosidase, putative</fullName>
    </submittedName>
</protein>
<dbReference type="InterPro" id="IPR041371">
    <property type="entry name" value="GH92_N"/>
</dbReference>
<evidence type="ECO:0000256" key="2">
    <source>
        <dbReference type="ARBA" id="ARBA00011245"/>
    </source>
</evidence>
<dbReference type="AlphaFoldDB" id="A0A1K1PGS3"/>
<evidence type="ECO:0000256" key="3">
    <source>
        <dbReference type="ARBA" id="ARBA00022837"/>
    </source>
</evidence>
<dbReference type="Pfam" id="PF17678">
    <property type="entry name" value="Glyco_hydro_92N"/>
    <property type="match status" value="1"/>
</dbReference>
<feature type="domain" description="Glycosyl hydrolase family 92" evidence="4">
    <location>
        <begin position="230"/>
        <end position="719"/>
    </location>
</feature>
<dbReference type="GO" id="GO:0030246">
    <property type="term" value="F:carbohydrate binding"/>
    <property type="evidence" value="ECO:0007669"/>
    <property type="project" value="InterPro"/>
</dbReference>
<evidence type="ECO:0000313" key="6">
    <source>
        <dbReference type="EMBL" id="SFW46635.1"/>
    </source>
</evidence>
<dbReference type="PANTHER" id="PTHR12143">
    <property type="entry name" value="PEPTIDE N-GLYCANASE PNGASE -RELATED"/>
    <property type="match status" value="1"/>
</dbReference>
<dbReference type="GO" id="GO:0000224">
    <property type="term" value="F:peptide-N4-(N-acetyl-beta-glucosaminyl)asparagine amidase activity"/>
    <property type="evidence" value="ECO:0007669"/>
    <property type="project" value="TreeGrafter"/>
</dbReference>
<comment type="subunit">
    <text evidence="2">Monomer.</text>
</comment>
<feature type="domain" description="Glycosyl hydrolase family 92 N-terminal" evidence="5">
    <location>
        <begin position="48"/>
        <end position="217"/>
    </location>
</feature>
<dbReference type="GO" id="GO:0005829">
    <property type="term" value="C:cytosol"/>
    <property type="evidence" value="ECO:0007669"/>
    <property type="project" value="TreeGrafter"/>
</dbReference>
<dbReference type="SUPFAM" id="SSF48208">
    <property type="entry name" value="Six-hairpin glycosidases"/>
    <property type="match status" value="1"/>
</dbReference>
<dbReference type="NCBIfam" id="TIGR01180">
    <property type="entry name" value="aman2_put"/>
    <property type="match status" value="1"/>
</dbReference>
<gene>
    <name evidence="6" type="ORF">SAMN05661012_01949</name>
</gene>
<dbReference type="GO" id="GO:0006516">
    <property type="term" value="P:glycoprotein catabolic process"/>
    <property type="evidence" value="ECO:0007669"/>
    <property type="project" value="TreeGrafter"/>
</dbReference>
<dbReference type="InterPro" id="IPR014718">
    <property type="entry name" value="GH-type_carb-bd"/>
</dbReference>
<dbReference type="InterPro" id="IPR050883">
    <property type="entry name" value="PNGase"/>
</dbReference>
<dbReference type="FunFam" id="3.30.2080.10:FF:000001">
    <property type="entry name" value="Alpha-1,2-mannosidase subfamily"/>
    <property type="match status" value="1"/>
</dbReference>
<dbReference type="STRING" id="1004.SAMN05661012_01949"/>
<accession>A0A1K1PGS3</accession>
<dbReference type="Gene3D" id="3.30.2080.10">
    <property type="entry name" value="GH92 mannosidase domain"/>
    <property type="match status" value="1"/>
</dbReference>
<dbReference type="Gene3D" id="1.20.1050.60">
    <property type="entry name" value="alpha-1,2-mannosidase"/>
    <property type="match status" value="1"/>
</dbReference>
<dbReference type="GO" id="GO:0005975">
    <property type="term" value="P:carbohydrate metabolic process"/>
    <property type="evidence" value="ECO:0007669"/>
    <property type="project" value="InterPro"/>
</dbReference>
<name>A0A1K1PGS3_9BACT</name>
<proteinExistence type="predicted"/>
<dbReference type="InterPro" id="IPR012939">
    <property type="entry name" value="Glyco_hydro_92"/>
</dbReference>
<dbReference type="Proteomes" id="UP000183788">
    <property type="component" value="Unassembled WGS sequence"/>
</dbReference>
<evidence type="ECO:0000259" key="5">
    <source>
        <dbReference type="Pfam" id="PF17678"/>
    </source>
</evidence>
<dbReference type="InterPro" id="IPR008928">
    <property type="entry name" value="6-hairpin_glycosidase_sf"/>
</dbReference>
<dbReference type="Pfam" id="PF07971">
    <property type="entry name" value="Glyco_hydro_92"/>
    <property type="match status" value="1"/>
</dbReference>
<organism evidence="6 7">
    <name type="scientific">Chitinophaga sancti</name>
    <dbReference type="NCBI Taxonomy" id="1004"/>
    <lineage>
        <taxon>Bacteria</taxon>
        <taxon>Pseudomonadati</taxon>
        <taxon>Bacteroidota</taxon>
        <taxon>Chitinophagia</taxon>
        <taxon>Chitinophagales</taxon>
        <taxon>Chitinophagaceae</taxon>
        <taxon>Chitinophaga</taxon>
    </lineage>
</organism>
<evidence type="ECO:0000256" key="1">
    <source>
        <dbReference type="ARBA" id="ARBA00001913"/>
    </source>
</evidence>
<dbReference type="InterPro" id="IPR005887">
    <property type="entry name" value="GH92_a_mannosidase_put"/>
</dbReference>
<evidence type="ECO:0000259" key="4">
    <source>
        <dbReference type="Pfam" id="PF07971"/>
    </source>
</evidence>
<dbReference type="PANTHER" id="PTHR12143:SF43">
    <property type="entry name" value="PUTATIVE-RELATED"/>
    <property type="match status" value="1"/>
</dbReference>
<comment type="cofactor">
    <cofactor evidence="1">
        <name>Ca(2+)</name>
        <dbReference type="ChEBI" id="CHEBI:29108"/>
    </cofactor>
</comment>